<evidence type="ECO:0000256" key="3">
    <source>
        <dbReference type="ARBA" id="ARBA00022801"/>
    </source>
</evidence>
<dbReference type="HOGENOM" id="CLU_030571_5_3_10"/>
<dbReference type="GO" id="GO:0004416">
    <property type="term" value="F:hydroxyacylglutathione hydrolase activity"/>
    <property type="evidence" value="ECO:0007669"/>
    <property type="project" value="UniProtKB-EC"/>
</dbReference>
<keyword evidence="2" id="KW-0479">Metal-binding</keyword>
<gene>
    <name evidence="6" type="ORF">BN938_2230</name>
</gene>
<dbReference type="EC" id="3.1.2.6" evidence="6"/>
<evidence type="ECO:0000256" key="1">
    <source>
        <dbReference type="ARBA" id="ARBA00001947"/>
    </source>
</evidence>
<feature type="domain" description="Metallo-beta-lactamase" evidence="5">
    <location>
        <begin position="13"/>
        <end position="194"/>
    </location>
</feature>
<comment type="cofactor">
    <cofactor evidence="1">
        <name>Zn(2+)</name>
        <dbReference type="ChEBI" id="CHEBI:29105"/>
    </cofactor>
</comment>
<accession>A0A060R9N7</accession>
<organism evidence="6 7">
    <name type="scientific">Mucinivorans hirudinis</name>
    <dbReference type="NCBI Taxonomy" id="1433126"/>
    <lineage>
        <taxon>Bacteria</taxon>
        <taxon>Pseudomonadati</taxon>
        <taxon>Bacteroidota</taxon>
        <taxon>Bacteroidia</taxon>
        <taxon>Bacteroidales</taxon>
        <taxon>Rikenellaceae</taxon>
        <taxon>Mucinivorans</taxon>
    </lineage>
</organism>
<dbReference type="Pfam" id="PF00753">
    <property type="entry name" value="Lactamase_B"/>
    <property type="match status" value="1"/>
</dbReference>
<sequence length="225" mass="25057">MIKIATLTFNPFGENSYVIYDEKGECLIVDAGCYTENEQRTLKNFIEKNGLKPVMALNTHAHIDHVCGVEFVKREWSIPFALHRDDRAIMEMVPLYASSMGFNISSVPTIEIDLAEQAEIKLGETLVRIIHTPGHTPGGVCIHLPSENILITGDTLFRESIGRTDLPGGDYEQLMNSILEKIVSLGDCDFFPGHGGKSTIAHELMFNPFISEVLQGEVNYKSNEN</sequence>
<dbReference type="Proteomes" id="UP000027616">
    <property type="component" value="Chromosome I"/>
</dbReference>
<keyword evidence="7" id="KW-1185">Reference proteome</keyword>
<dbReference type="AlphaFoldDB" id="A0A060R9N7"/>
<evidence type="ECO:0000259" key="5">
    <source>
        <dbReference type="SMART" id="SM00849"/>
    </source>
</evidence>
<evidence type="ECO:0000313" key="7">
    <source>
        <dbReference type="Proteomes" id="UP000027616"/>
    </source>
</evidence>
<dbReference type="InterPro" id="IPR036866">
    <property type="entry name" value="RibonucZ/Hydroxyglut_hydro"/>
</dbReference>
<reference evidence="6 7" key="1">
    <citation type="journal article" date="2015" name="Genome Announc.">
        <title>Complete Genome Sequence of the Novel Leech Symbiont Mucinivorans hirudinis M3T.</title>
        <authorList>
            <person name="Nelson M.C."/>
            <person name="Bomar L."/>
            <person name="Graf J."/>
        </authorList>
    </citation>
    <scope>NUCLEOTIDE SEQUENCE [LARGE SCALE GENOMIC DNA]</scope>
    <source>
        <strain evidence="7">M3</strain>
    </source>
</reference>
<evidence type="ECO:0000313" key="6">
    <source>
        <dbReference type="EMBL" id="CDN32302.1"/>
    </source>
</evidence>
<dbReference type="PANTHER" id="PTHR46233:SF3">
    <property type="entry name" value="HYDROXYACYLGLUTATHIONE HYDROLASE GLOC"/>
    <property type="match status" value="1"/>
</dbReference>
<evidence type="ECO:0000256" key="4">
    <source>
        <dbReference type="ARBA" id="ARBA00022833"/>
    </source>
</evidence>
<dbReference type="SMART" id="SM00849">
    <property type="entry name" value="Lactamase_B"/>
    <property type="match status" value="1"/>
</dbReference>
<dbReference type="PANTHER" id="PTHR46233">
    <property type="entry name" value="HYDROXYACYLGLUTATHIONE HYDROLASE GLOC"/>
    <property type="match status" value="1"/>
</dbReference>
<evidence type="ECO:0000256" key="2">
    <source>
        <dbReference type="ARBA" id="ARBA00022723"/>
    </source>
</evidence>
<dbReference type="KEGG" id="rbc:BN938_2230"/>
<dbReference type="STRING" id="1433126.BN938_2230"/>
<dbReference type="GO" id="GO:0046872">
    <property type="term" value="F:metal ion binding"/>
    <property type="evidence" value="ECO:0007669"/>
    <property type="project" value="UniProtKB-KW"/>
</dbReference>
<dbReference type="InterPro" id="IPR051453">
    <property type="entry name" value="MBL_Glyoxalase_II"/>
</dbReference>
<dbReference type="CDD" id="cd06262">
    <property type="entry name" value="metallo-hydrolase-like_MBL-fold"/>
    <property type="match status" value="1"/>
</dbReference>
<dbReference type="eggNOG" id="COG0491">
    <property type="taxonomic scope" value="Bacteria"/>
</dbReference>
<dbReference type="SUPFAM" id="SSF56281">
    <property type="entry name" value="Metallo-hydrolase/oxidoreductase"/>
    <property type="match status" value="1"/>
</dbReference>
<dbReference type="InterPro" id="IPR001279">
    <property type="entry name" value="Metallo-B-lactamas"/>
</dbReference>
<protein>
    <submittedName>
        <fullName evidence="6">Hydroxyacylglutathione hydrolase</fullName>
        <ecNumber evidence="6">3.1.2.6</ecNumber>
    </submittedName>
</protein>
<dbReference type="Gene3D" id="3.60.15.10">
    <property type="entry name" value="Ribonuclease Z/Hydroxyacylglutathione hydrolase-like"/>
    <property type="match status" value="1"/>
</dbReference>
<proteinExistence type="predicted"/>
<dbReference type="EMBL" id="HG934468">
    <property type="protein sequence ID" value="CDN32302.1"/>
    <property type="molecule type" value="Genomic_DNA"/>
</dbReference>
<keyword evidence="4" id="KW-0862">Zinc</keyword>
<keyword evidence="3 6" id="KW-0378">Hydrolase</keyword>
<name>A0A060R9N7_9BACT</name>